<comment type="caution">
    <text evidence="2">The sequence shown here is derived from an EMBL/GenBank/DDBJ whole genome shotgun (WGS) entry which is preliminary data.</text>
</comment>
<evidence type="ECO:0000256" key="1">
    <source>
        <dbReference type="SAM" id="Coils"/>
    </source>
</evidence>
<dbReference type="AlphaFoldDB" id="A0AA38IDK0"/>
<organism evidence="2 3">
    <name type="scientific">Zophobas morio</name>
    <dbReference type="NCBI Taxonomy" id="2755281"/>
    <lineage>
        <taxon>Eukaryota</taxon>
        <taxon>Metazoa</taxon>
        <taxon>Ecdysozoa</taxon>
        <taxon>Arthropoda</taxon>
        <taxon>Hexapoda</taxon>
        <taxon>Insecta</taxon>
        <taxon>Pterygota</taxon>
        <taxon>Neoptera</taxon>
        <taxon>Endopterygota</taxon>
        <taxon>Coleoptera</taxon>
        <taxon>Polyphaga</taxon>
        <taxon>Cucujiformia</taxon>
        <taxon>Tenebrionidae</taxon>
        <taxon>Zophobas</taxon>
    </lineage>
</organism>
<reference evidence="2" key="1">
    <citation type="journal article" date="2023" name="G3 (Bethesda)">
        <title>Whole genome assemblies of Zophobas morio and Tenebrio molitor.</title>
        <authorList>
            <person name="Kaur S."/>
            <person name="Stinson S.A."/>
            <person name="diCenzo G.C."/>
        </authorList>
    </citation>
    <scope>NUCLEOTIDE SEQUENCE</scope>
    <source>
        <strain evidence="2">QUZm001</strain>
    </source>
</reference>
<keyword evidence="3" id="KW-1185">Reference proteome</keyword>
<dbReference type="EMBL" id="JALNTZ010000004">
    <property type="protein sequence ID" value="KAJ3655948.1"/>
    <property type="molecule type" value="Genomic_DNA"/>
</dbReference>
<name>A0AA38IDK0_9CUCU</name>
<keyword evidence="1" id="KW-0175">Coiled coil</keyword>
<sequence>MKCYDPYNNGSIYQPLRLYFDGNVIRTPERIRRKYQATKRDIKRKVAFNKKETYKTGGGSSQYVSFEDYETELLESLTVPVNGLPSEFYSDEGLIPMAMNGETSDNPNIEIAVNEDLTSDAQVPQIIIDEAHVDPSETEESIVPGLLQVCSKDGGEGSRTGVNSNIKWTGWSPAQLKTKKHPLLNQKKAKGHCTKDQLTVKVENVVNSRHNLVELQKKYLENEELHRVEEHELKMAIQKQKLAALDLEIEREQKLYLKKMELLECELSIKKKH</sequence>
<dbReference type="Proteomes" id="UP001168821">
    <property type="component" value="Unassembled WGS sequence"/>
</dbReference>
<accession>A0AA38IDK0</accession>
<gene>
    <name evidence="2" type="ORF">Zmor_015055</name>
</gene>
<feature type="coiled-coil region" evidence="1">
    <location>
        <begin position="228"/>
        <end position="255"/>
    </location>
</feature>
<proteinExistence type="predicted"/>
<evidence type="ECO:0000313" key="3">
    <source>
        <dbReference type="Proteomes" id="UP001168821"/>
    </source>
</evidence>
<evidence type="ECO:0000313" key="2">
    <source>
        <dbReference type="EMBL" id="KAJ3655948.1"/>
    </source>
</evidence>
<protein>
    <submittedName>
        <fullName evidence="2">Uncharacterized protein</fullName>
    </submittedName>
</protein>